<gene>
    <name evidence="2" type="ORF">BcabD6B2_52630</name>
</gene>
<organism evidence="2 3">
    <name type="scientific">Babesia caballi</name>
    <dbReference type="NCBI Taxonomy" id="5871"/>
    <lineage>
        <taxon>Eukaryota</taxon>
        <taxon>Sar</taxon>
        <taxon>Alveolata</taxon>
        <taxon>Apicomplexa</taxon>
        <taxon>Aconoidasida</taxon>
        <taxon>Piroplasmida</taxon>
        <taxon>Babesiidae</taxon>
        <taxon>Babesia</taxon>
    </lineage>
</organism>
<feature type="transmembrane region" description="Helical" evidence="1">
    <location>
        <begin position="51"/>
        <end position="70"/>
    </location>
</feature>
<evidence type="ECO:0000313" key="3">
    <source>
        <dbReference type="Proteomes" id="UP001497744"/>
    </source>
</evidence>
<dbReference type="AlphaFoldDB" id="A0AAV4M0Z5"/>
<comment type="caution">
    <text evidence="2">The sequence shown here is derived from an EMBL/GenBank/DDBJ whole genome shotgun (WGS) entry which is preliminary data.</text>
</comment>
<accession>A0AAV4M0Z5</accession>
<keyword evidence="1" id="KW-0472">Membrane</keyword>
<name>A0AAV4M0Z5_BABCB</name>
<evidence type="ECO:0000256" key="1">
    <source>
        <dbReference type="SAM" id="Phobius"/>
    </source>
</evidence>
<proteinExistence type="predicted"/>
<protein>
    <submittedName>
        <fullName evidence="2">tRNA (Guanine(26)-N(2))-dimethyltransferase</fullName>
    </submittedName>
</protein>
<feature type="transmembrane region" description="Helical" evidence="1">
    <location>
        <begin position="82"/>
        <end position="100"/>
    </location>
</feature>
<dbReference type="RefSeq" id="XP_067717897.1">
    <property type="nucleotide sequence ID" value="XM_067861796.1"/>
</dbReference>
<keyword evidence="3" id="KW-1185">Reference proteome</keyword>
<evidence type="ECO:0000313" key="2">
    <source>
        <dbReference type="EMBL" id="GIX65828.1"/>
    </source>
</evidence>
<sequence>MATERNTTAKHGNRGVDAPQNHKLISKSGCPITETEAEVKNANGNDNGRSWWSLSVVYFKTVAGCLFHIFRFLRLNWFQVAIRYFASIFFMVCALEFYHASLGYSGNRIKIYDEKSLLISVIIYWIVNRNSPNPFKRKINNQPKKKSTSCNPEEIAPRRVNGEIDQKTLEENLESVRKIVTKVTHKLGNMFVPIFILHNAQKEVKIIKKNVEEKVLLFVAHQFKRAEEYNKDDDFTYSSTDVSETVSIVDVGKPLPLYSLGKQYIEVEGVDTTTGENDSERDDDIQLKILINTANKKLFSLYYRLMPRPPFYYEINLTVQSVLLDIISRAFTEIVKKYIDSVAKEIAKKAEGDESNKAAYEAAERLAHSAIHGCIYESVSHKTYKNVYEYILRHSDLAVASAWIGM</sequence>
<dbReference type="GeneID" id="94197309"/>
<keyword evidence="1" id="KW-0812">Transmembrane</keyword>
<reference evidence="2 3" key="1">
    <citation type="submission" date="2021-06" db="EMBL/GenBank/DDBJ databases">
        <title>Genome sequence of Babesia caballi.</title>
        <authorList>
            <person name="Yamagishi J."/>
            <person name="Kidaka T."/>
            <person name="Ochi A."/>
        </authorList>
    </citation>
    <scope>NUCLEOTIDE SEQUENCE [LARGE SCALE GENOMIC DNA]</scope>
    <source>
        <strain evidence="2">USDA-D6B2</strain>
    </source>
</reference>
<dbReference type="EMBL" id="BPLF01000005">
    <property type="protein sequence ID" value="GIX65828.1"/>
    <property type="molecule type" value="Genomic_DNA"/>
</dbReference>
<keyword evidence="1" id="KW-1133">Transmembrane helix</keyword>
<dbReference type="Proteomes" id="UP001497744">
    <property type="component" value="Unassembled WGS sequence"/>
</dbReference>